<name>A0A699SDI2_TANCI</name>
<gene>
    <name evidence="1" type="ORF">Tci_867330</name>
</gene>
<dbReference type="EMBL" id="BKCJ011154015">
    <property type="protein sequence ID" value="GFC95360.1"/>
    <property type="molecule type" value="Genomic_DNA"/>
</dbReference>
<feature type="non-terminal residue" evidence="1">
    <location>
        <position position="1"/>
    </location>
</feature>
<sequence length="20" mass="1970">AVPRATLMTKVIGTVAALGT</sequence>
<dbReference type="AlphaFoldDB" id="A0A699SDI2"/>
<protein>
    <submittedName>
        <fullName evidence="1">Uncharacterized protein</fullName>
    </submittedName>
</protein>
<organism evidence="1">
    <name type="scientific">Tanacetum cinerariifolium</name>
    <name type="common">Dalmatian daisy</name>
    <name type="synonym">Chrysanthemum cinerariifolium</name>
    <dbReference type="NCBI Taxonomy" id="118510"/>
    <lineage>
        <taxon>Eukaryota</taxon>
        <taxon>Viridiplantae</taxon>
        <taxon>Streptophyta</taxon>
        <taxon>Embryophyta</taxon>
        <taxon>Tracheophyta</taxon>
        <taxon>Spermatophyta</taxon>
        <taxon>Magnoliopsida</taxon>
        <taxon>eudicotyledons</taxon>
        <taxon>Gunneridae</taxon>
        <taxon>Pentapetalae</taxon>
        <taxon>asterids</taxon>
        <taxon>campanulids</taxon>
        <taxon>Asterales</taxon>
        <taxon>Asteraceae</taxon>
        <taxon>Asteroideae</taxon>
        <taxon>Anthemideae</taxon>
        <taxon>Anthemidinae</taxon>
        <taxon>Tanacetum</taxon>
    </lineage>
</organism>
<proteinExistence type="predicted"/>
<comment type="caution">
    <text evidence="1">The sequence shown here is derived from an EMBL/GenBank/DDBJ whole genome shotgun (WGS) entry which is preliminary data.</text>
</comment>
<reference evidence="1" key="1">
    <citation type="journal article" date="2019" name="Sci. Rep.">
        <title>Draft genome of Tanacetum cinerariifolium, the natural source of mosquito coil.</title>
        <authorList>
            <person name="Yamashiro T."/>
            <person name="Shiraishi A."/>
            <person name="Satake H."/>
            <person name="Nakayama K."/>
        </authorList>
    </citation>
    <scope>NUCLEOTIDE SEQUENCE</scope>
</reference>
<accession>A0A699SDI2</accession>
<evidence type="ECO:0000313" key="1">
    <source>
        <dbReference type="EMBL" id="GFC95360.1"/>
    </source>
</evidence>